<evidence type="ECO:0000313" key="3">
    <source>
        <dbReference type="EMBL" id="WPD18917.1"/>
    </source>
</evidence>
<feature type="transmembrane region" description="Helical" evidence="2">
    <location>
        <begin position="120"/>
        <end position="141"/>
    </location>
</feature>
<reference evidence="3 4" key="1">
    <citation type="submission" date="2023-08" db="EMBL/GenBank/DDBJ databases">
        <title>Genome sequence of Thermaerobacter compostii strain Ins1, a spore-forming filamentous bacterium isolated from a deep geothermal reservoir.</title>
        <authorList>
            <person name="Bregnard D."/>
            <person name="Gonzalez D."/>
            <person name="Junier P."/>
        </authorList>
    </citation>
    <scope>NUCLEOTIDE SEQUENCE [LARGE SCALE GENOMIC DNA]</scope>
    <source>
        <strain evidence="3 4">Ins1</strain>
    </source>
</reference>
<dbReference type="Pfam" id="PF06898">
    <property type="entry name" value="YqfD"/>
    <property type="match status" value="1"/>
</dbReference>
<dbReference type="InterPro" id="IPR010690">
    <property type="entry name" value="YqfD"/>
</dbReference>
<gene>
    <name evidence="3" type="primary">yqfD</name>
    <name evidence="3" type="ORF">Q5761_11230</name>
</gene>
<dbReference type="PIRSF" id="PIRSF029895">
    <property type="entry name" value="SpoIV"/>
    <property type="match status" value="1"/>
</dbReference>
<sequence>MNRGLWRLLAGAVEIAVAPSPRRRPVAPPQGVRRGRGGREPAVASPLPETGPEALVNRLAAAGAVLWRVRREPDGGLRAWIALDQIGTLRAVARQTRCRVRFRRRAGWPFLWRRMARRRVLLAGTLATALLVYVLSGRIWFIEIRGLEHLSEAAVRQELARVGLRPGVPKAAVDLRRLAQRLPLEVPGIAWVGITHYGVKVVLDVVEKEPAPAVPAHRPAHVVARRPGVIVQVLALRGEPLVQPGQVVKAGQILIRGEYAAPPPPRDGRSPGTPPPAGKPVAALGRVWARTWYSQYREVPLERTQPVRTGRAWQQVVLRIGPWRVPVYWQRGQPGRYEVERRPLLALPGWRDGPPPVELVREVRHEVVLARRTVTAEQAVRSVERQAVAQVAAALPPGGRVVAVGSEVVQRGAGFVGVRTTVEAIEDIGVQRPFTVR</sequence>
<name>A0ABZ0QQ83_9FIRM</name>
<keyword evidence="2" id="KW-1133">Transmembrane helix</keyword>
<protein>
    <submittedName>
        <fullName evidence="3">Sporulation protein YqfD</fullName>
    </submittedName>
</protein>
<keyword evidence="2" id="KW-0812">Transmembrane</keyword>
<dbReference type="Proteomes" id="UP001304683">
    <property type="component" value="Chromosome"/>
</dbReference>
<keyword evidence="4" id="KW-1185">Reference proteome</keyword>
<dbReference type="EMBL" id="CP132508">
    <property type="protein sequence ID" value="WPD18917.1"/>
    <property type="molecule type" value="Genomic_DNA"/>
</dbReference>
<evidence type="ECO:0000256" key="2">
    <source>
        <dbReference type="SAM" id="Phobius"/>
    </source>
</evidence>
<organism evidence="3 4">
    <name type="scientific">Thermaerobacter composti</name>
    <dbReference type="NCBI Taxonomy" id="554949"/>
    <lineage>
        <taxon>Bacteria</taxon>
        <taxon>Bacillati</taxon>
        <taxon>Bacillota</taxon>
        <taxon>Clostridia</taxon>
        <taxon>Eubacteriales</taxon>
        <taxon>Clostridiales Family XVII. Incertae Sedis</taxon>
        <taxon>Thermaerobacter</taxon>
    </lineage>
</organism>
<dbReference type="NCBIfam" id="TIGR02876">
    <property type="entry name" value="spore_yqfD"/>
    <property type="match status" value="1"/>
</dbReference>
<proteinExistence type="predicted"/>
<feature type="region of interest" description="Disordered" evidence="1">
    <location>
        <begin position="259"/>
        <end position="280"/>
    </location>
</feature>
<accession>A0ABZ0QQ83</accession>
<feature type="region of interest" description="Disordered" evidence="1">
    <location>
        <begin position="21"/>
        <end position="47"/>
    </location>
</feature>
<dbReference type="RefSeq" id="WP_135224433.1">
    <property type="nucleotide sequence ID" value="NZ_CP132508.1"/>
</dbReference>
<evidence type="ECO:0000256" key="1">
    <source>
        <dbReference type="SAM" id="MobiDB-lite"/>
    </source>
</evidence>
<evidence type="ECO:0000313" key="4">
    <source>
        <dbReference type="Proteomes" id="UP001304683"/>
    </source>
</evidence>
<keyword evidence="2" id="KW-0472">Membrane</keyword>